<dbReference type="HOGENOM" id="CLU_1169883_0_0_6"/>
<comment type="caution">
    <text evidence="1">The sequence shown here is derived from an EMBL/GenBank/DDBJ whole genome shotgun (WGS) entry which is preliminary data.</text>
</comment>
<name>F3GAY7_PSESJ</name>
<organism evidence="1 2">
    <name type="scientific">Pseudomonas syringae pv. pisi str. 1704B</name>
    <dbReference type="NCBI Taxonomy" id="629263"/>
    <lineage>
        <taxon>Bacteria</taxon>
        <taxon>Pseudomonadati</taxon>
        <taxon>Pseudomonadota</taxon>
        <taxon>Gammaproteobacteria</taxon>
        <taxon>Pseudomonadales</taxon>
        <taxon>Pseudomonadaceae</taxon>
        <taxon>Pseudomonas</taxon>
        <taxon>Pseudomonas syringae</taxon>
    </lineage>
</organism>
<accession>F3GAY7</accession>
<gene>
    <name evidence="1" type="ORF">PSYPI_18331</name>
</gene>
<dbReference type="InterPro" id="IPR018642">
    <property type="entry name" value="DUF2066"/>
</dbReference>
<proteinExistence type="predicted"/>
<dbReference type="AlphaFoldDB" id="F3GAY7"/>
<evidence type="ECO:0000313" key="1">
    <source>
        <dbReference type="EMBL" id="EGH44237.1"/>
    </source>
</evidence>
<dbReference type="Proteomes" id="UP000004986">
    <property type="component" value="Unassembled WGS sequence"/>
</dbReference>
<sequence>MLRLTGDAKAVQGSAIAALRKDPQQIISQFGYEAGPPETLLVDFDPATTDRALHDAGLSIWGSNRPSILGWWLNDSVEGSNLVGDGQAAAEPLRQAAQHRGLPLRLPLADLSEQGIGNAKTLEGTDPAPLKEASERYGADAILAVHAREDGGQWQGKWRLWLGGSARTGQRNRCHLRGVGRCGAALGKRASGAALRCQARCVDRHADPGSGHDAGALCATASVTRTVRRASEFCRRR</sequence>
<protein>
    <recommendedName>
        <fullName evidence="3">DUF2066 domain-containing protein</fullName>
    </recommendedName>
</protein>
<dbReference type="EMBL" id="AEAI01000905">
    <property type="protein sequence ID" value="EGH44237.1"/>
    <property type="molecule type" value="Genomic_DNA"/>
</dbReference>
<reference evidence="1 2" key="1">
    <citation type="journal article" date="2011" name="PLoS Pathog.">
        <title>Dynamic evolution of pathogenicity revealed by sequencing and comparative genomics of 19 Pseudomonas syringae isolates.</title>
        <authorList>
            <person name="Baltrus D.A."/>
            <person name="Nishimura M.T."/>
            <person name="Romanchuk A."/>
            <person name="Chang J.H."/>
            <person name="Mukhtar M.S."/>
            <person name="Cherkis K."/>
            <person name="Roach J."/>
            <person name="Grant S.R."/>
            <person name="Jones C.D."/>
            <person name="Dangl J.L."/>
        </authorList>
    </citation>
    <scope>NUCLEOTIDE SEQUENCE [LARGE SCALE GENOMIC DNA]</scope>
    <source>
        <strain evidence="1 2">1704B</strain>
    </source>
</reference>
<dbReference type="Pfam" id="PF09839">
    <property type="entry name" value="DUF2066"/>
    <property type="match status" value="1"/>
</dbReference>
<evidence type="ECO:0000313" key="2">
    <source>
        <dbReference type="Proteomes" id="UP000004986"/>
    </source>
</evidence>
<dbReference type="BioCyc" id="PSYR629263:G11X0-3493-MONOMER"/>
<dbReference type="PATRIC" id="fig|629263.4.peg.3011"/>
<keyword evidence="2" id="KW-1185">Reference proteome</keyword>
<evidence type="ECO:0008006" key="3">
    <source>
        <dbReference type="Google" id="ProtNLM"/>
    </source>
</evidence>